<comment type="caution">
    <text evidence="5">The sequence shown here is derived from an EMBL/GenBank/DDBJ whole genome shotgun (WGS) entry which is preliminary data.</text>
</comment>
<dbReference type="CDD" id="cd02205">
    <property type="entry name" value="CBS_pair_SF"/>
    <property type="match status" value="1"/>
</dbReference>
<evidence type="ECO:0000256" key="2">
    <source>
        <dbReference type="ARBA" id="ARBA00023122"/>
    </source>
</evidence>
<dbReference type="Gene3D" id="3.10.580.10">
    <property type="entry name" value="CBS-domain"/>
    <property type="match status" value="1"/>
</dbReference>
<proteinExistence type="predicted"/>
<reference evidence="5" key="1">
    <citation type="journal article" date="2020" name="ISME J.">
        <title>Gammaproteobacteria mediating utilization of methyl-, sulfur- and petroleum organic compounds in deep ocean hydrothermal plumes.</title>
        <authorList>
            <person name="Zhou Z."/>
            <person name="Liu Y."/>
            <person name="Pan J."/>
            <person name="Cron B.R."/>
            <person name="Toner B.M."/>
            <person name="Anantharaman K."/>
            <person name="Breier J.A."/>
            <person name="Dick G.J."/>
            <person name="Li M."/>
        </authorList>
    </citation>
    <scope>NUCLEOTIDE SEQUENCE</scope>
    <source>
        <strain evidence="5">SZUA-1534</strain>
    </source>
</reference>
<dbReference type="PROSITE" id="PS51371">
    <property type="entry name" value="CBS"/>
    <property type="match status" value="2"/>
</dbReference>
<keyword evidence="1" id="KW-0677">Repeat</keyword>
<organism evidence="5 6">
    <name type="scientific">Methanothermococcus okinawensis</name>
    <dbReference type="NCBI Taxonomy" id="155863"/>
    <lineage>
        <taxon>Archaea</taxon>
        <taxon>Methanobacteriati</taxon>
        <taxon>Methanobacteriota</taxon>
        <taxon>Methanomada group</taxon>
        <taxon>Methanococci</taxon>
        <taxon>Methanococcales</taxon>
        <taxon>Methanococcaceae</taxon>
        <taxon>Methanothermococcus</taxon>
    </lineage>
</organism>
<dbReference type="SUPFAM" id="SSF54631">
    <property type="entry name" value="CBS-domain pair"/>
    <property type="match status" value="1"/>
</dbReference>
<feature type="domain" description="CBS" evidence="4">
    <location>
        <begin position="7"/>
        <end position="63"/>
    </location>
</feature>
<evidence type="ECO:0000259" key="4">
    <source>
        <dbReference type="PROSITE" id="PS51371"/>
    </source>
</evidence>
<dbReference type="PANTHER" id="PTHR43080:SF2">
    <property type="entry name" value="CBS DOMAIN-CONTAINING PROTEIN"/>
    <property type="match status" value="1"/>
</dbReference>
<dbReference type="Pfam" id="PF00571">
    <property type="entry name" value="CBS"/>
    <property type="match status" value="2"/>
</dbReference>
<accession>A0A833A1Y4</accession>
<evidence type="ECO:0000256" key="1">
    <source>
        <dbReference type="ARBA" id="ARBA00022737"/>
    </source>
</evidence>
<dbReference type="InterPro" id="IPR000644">
    <property type="entry name" value="CBS_dom"/>
</dbReference>
<feature type="domain" description="CBS" evidence="4">
    <location>
        <begin position="67"/>
        <end position="127"/>
    </location>
</feature>
<name>A0A833A1Y4_9EURY</name>
<dbReference type="InterPro" id="IPR046342">
    <property type="entry name" value="CBS_dom_sf"/>
</dbReference>
<evidence type="ECO:0000256" key="3">
    <source>
        <dbReference type="PROSITE-ProRule" id="PRU00703"/>
    </source>
</evidence>
<evidence type="ECO:0000313" key="5">
    <source>
        <dbReference type="EMBL" id="HIQ32794.1"/>
    </source>
</evidence>
<sequence>MKVRALMDTNFLKLYRDHSVKDAIQLMHRKKRFSAPVLDEEDRLLGLVLSVDLAVVEDRSIPVTEVMYPYEKVVTVRERDPAREAVMKFVKYKVVSIPVLNEEDKVVGVVRCCDVIKTLAKLYDIPVYKLFKILERELKGITWEELMEAAAVVTKNTTGEDITPEEYEKRIKNTTFGQALWACGGLEKFFAGLIKIGEVVIARRVAKFARRQD</sequence>
<dbReference type="PANTHER" id="PTHR43080">
    <property type="entry name" value="CBS DOMAIN-CONTAINING PROTEIN CBSX3, MITOCHONDRIAL"/>
    <property type="match status" value="1"/>
</dbReference>
<keyword evidence="2 3" id="KW-0129">CBS domain</keyword>
<dbReference type="PIRSF" id="PIRSF006591">
    <property type="entry name" value="UCP006591_CBS_MJ1004"/>
    <property type="match status" value="1"/>
</dbReference>
<dbReference type="InterPro" id="IPR016486">
    <property type="entry name" value="UCP006591_CBS"/>
</dbReference>
<dbReference type="InterPro" id="IPR051257">
    <property type="entry name" value="Diverse_CBS-Domain"/>
</dbReference>
<dbReference type="Proteomes" id="UP000623215">
    <property type="component" value="Unassembled WGS sequence"/>
</dbReference>
<protein>
    <submittedName>
        <fullName evidence="5">CBS domain-containing protein</fullName>
    </submittedName>
</protein>
<dbReference type="AlphaFoldDB" id="A0A833A1Y4"/>
<dbReference type="EMBL" id="DQVW01000093">
    <property type="protein sequence ID" value="HIQ32794.1"/>
    <property type="molecule type" value="Genomic_DNA"/>
</dbReference>
<dbReference type="SMART" id="SM00116">
    <property type="entry name" value="CBS"/>
    <property type="match status" value="2"/>
</dbReference>
<gene>
    <name evidence="5" type="ORF">EYH55_04885</name>
</gene>
<evidence type="ECO:0000313" key="6">
    <source>
        <dbReference type="Proteomes" id="UP000623215"/>
    </source>
</evidence>